<accession>A0A7G5FC93</accession>
<evidence type="ECO:0000259" key="6">
    <source>
        <dbReference type="Pfam" id="PF01266"/>
    </source>
</evidence>
<dbReference type="InterPro" id="IPR006076">
    <property type="entry name" value="FAD-dep_OxRdtase"/>
</dbReference>
<evidence type="ECO:0000313" key="7">
    <source>
        <dbReference type="EMBL" id="QMV84234.1"/>
    </source>
</evidence>
<dbReference type="SUPFAM" id="SSF54373">
    <property type="entry name" value="FAD-linked reductases, C-terminal domain"/>
    <property type="match status" value="1"/>
</dbReference>
<organism evidence="7 8">
    <name type="scientific">Corynebacterium hindlerae</name>
    <dbReference type="NCBI Taxonomy" id="699041"/>
    <lineage>
        <taxon>Bacteria</taxon>
        <taxon>Bacillati</taxon>
        <taxon>Actinomycetota</taxon>
        <taxon>Actinomycetes</taxon>
        <taxon>Mycobacteriales</taxon>
        <taxon>Corynebacteriaceae</taxon>
        <taxon>Corynebacterium</taxon>
    </lineage>
</organism>
<evidence type="ECO:0000256" key="4">
    <source>
        <dbReference type="ARBA" id="ARBA00049872"/>
    </source>
</evidence>
<dbReference type="Gene3D" id="3.30.9.10">
    <property type="entry name" value="D-Amino Acid Oxidase, subunit A, domain 2"/>
    <property type="match status" value="1"/>
</dbReference>
<reference evidence="7 8" key="1">
    <citation type="submission" date="2020-07" db="EMBL/GenBank/DDBJ databases">
        <title>non toxigenic Corynebacterium sp. nov from a clinical source.</title>
        <authorList>
            <person name="Bernier A.-M."/>
            <person name="Bernard K."/>
        </authorList>
    </citation>
    <scope>NUCLEOTIDE SEQUENCE [LARGE SCALE GENOMIC DNA]</scope>
    <source>
        <strain evidence="8">NML 93-0612</strain>
    </source>
</reference>
<comment type="catalytic activity">
    <reaction evidence="4">
        <text>glycine + O2 + H2O = glyoxylate + H2O2 + NH4(+)</text>
        <dbReference type="Rhea" id="RHEA:11532"/>
        <dbReference type="ChEBI" id="CHEBI:15377"/>
        <dbReference type="ChEBI" id="CHEBI:15379"/>
        <dbReference type="ChEBI" id="CHEBI:16240"/>
        <dbReference type="ChEBI" id="CHEBI:28938"/>
        <dbReference type="ChEBI" id="CHEBI:36655"/>
        <dbReference type="ChEBI" id="CHEBI:57305"/>
        <dbReference type="EC" id="1.4.3.19"/>
    </reaction>
</comment>
<dbReference type="EC" id="1.4.3.19" evidence="5"/>
<dbReference type="InterPro" id="IPR012727">
    <property type="entry name" value="Gly_oxidase_ThiO"/>
</dbReference>
<dbReference type="SUPFAM" id="SSF51905">
    <property type="entry name" value="FAD/NAD(P)-binding domain"/>
    <property type="match status" value="1"/>
</dbReference>
<keyword evidence="2" id="KW-0784">Thiamine biosynthesis</keyword>
<dbReference type="Pfam" id="PF01266">
    <property type="entry name" value="DAO"/>
    <property type="match status" value="1"/>
</dbReference>
<dbReference type="GO" id="GO:0050660">
    <property type="term" value="F:flavin adenine dinucleotide binding"/>
    <property type="evidence" value="ECO:0007669"/>
    <property type="project" value="InterPro"/>
</dbReference>
<dbReference type="Proteomes" id="UP000515570">
    <property type="component" value="Chromosome"/>
</dbReference>
<evidence type="ECO:0000256" key="5">
    <source>
        <dbReference type="ARBA" id="ARBA00050018"/>
    </source>
</evidence>
<dbReference type="GO" id="GO:0043799">
    <property type="term" value="F:glycine oxidase activity"/>
    <property type="evidence" value="ECO:0007669"/>
    <property type="project" value="UniProtKB-EC"/>
</dbReference>
<name>A0A7G5FC93_9CORY</name>
<dbReference type="GO" id="GO:0005737">
    <property type="term" value="C:cytoplasm"/>
    <property type="evidence" value="ECO:0007669"/>
    <property type="project" value="TreeGrafter"/>
</dbReference>
<dbReference type="EMBL" id="CP059833">
    <property type="protein sequence ID" value="QMV84234.1"/>
    <property type="molecule type" value="Genomic_DNA"/>
</dbReference>
<sequence>MHIAVIGAGIVGLCTAWELRQRGHTVTVYDPEPVSEASFAAAGMLAPVSEVVWDQPTLYPLMQQSKELYPEFAQRVAEASGMDIGYLTSETLVCAGDPADRVTLTELVELQEHIGQVAPISSRQARSMEPGLGPGVVGAVHIPGDHQIDPRKFCAALLHLLGPDVVREKVTSLELDADHVVVAAGLRSCEIAGVPQLPLRPVYGDVLRLEVPEYLQPLVTRTVRGVVRGRPVYVVPRADGSLVLGATSREDGPGVSAEGVHQLLRDAHHLIPGIWECSITEMTCRARPGSPDDVPMIGRISERATVSTGYFRHGILLSVIGAKLTTDVVLGVPVPEATAAAIDPFRFNKGA</sequence>
<dbReference type="GO" id="GO:0009228">
    <property type="term" value="P:thiamine biosynthetic process"/>
    <property type="evidence" value="ECO:0007669"/>
    <property type="project" value="UniProtKB-KW"/>
</dbReference>
<evidence type="ECO:0000256" key="3">
    <source>
        <dbReference type="ARBA" id="ARBA00023002"/>
    </source>
</evidence>
<protein>
    <recommendedName>
        <fullName evidence="5">glycine oxidase</fullName>
        <ecNumber evidence="5">1.4.3.19</ecNumber>
    </recommendedName>
</protein>
<keyword evidence="3 7" id="KW-0560">Oxidoreductase</keyword>
<dbReference type="Gene3D" id="3.50.50.60">
    <property type="entry name" value="FAD/NAD(P)-binding domain"/>
    <property type="match status" value="1"/>
</dbReference>
<feature type="domain" description="FAD dependent oxidoreductase" evidence="6">
    <location>
        <begin position="3"/>
        <end position="327"/>
    </location>
</feature>
<proteinExistence type="predicted"/>
<dbReference type="GO" id="GO:0009229">
    <property type="term" value="P:thiamine diphosphate biosynthetic process"/>
    <property type="evidence" value="ECO:0007669"/>
    <property type="project" value="UniProtKB-UniPathway"/>
</dbReference>
<evidence type="ECO:0000256" key="2">
    <source>
        <dbReference type="ARBA" id="ARBA00022977"/>
    </source>
</evidence>
<dbReference type="AlphaFoldDB" id="A0A7G5FC93"/>
<dbReference type="UniPathway" id="UPA00060"/>
<dbReference type="InterPro" id="IPR036188">
    <property type="entry name" value="FAD/NAD-bd_sf"/>
</dbReference>
<evidence type="ECO:0000256" key="1">
    <source>
        <dbReference type="ARBA" id="ARBA00004948"/>
    </source>
</evidence>
<evidence type="ECO:0000313" key="8">
    <source>
        <dbReference type="Proteomes" id="UP000515570"/>
    </source>
</evidence>
<keyword evidence="8" id="KW-1185">Reference proteome</keyword>
<comment type="pathway">
    <text evidence="1">Cofactor biosynthesis; thiamine diphosphate biosynthesis.</text>
</comment>
<dbReference type="RefSeq" id="WP_182385043.1">
    <property type="nucleotide sequence ID" value="NZ_CP059833.1"/>
</dbReference>
<gene>
    <name evidence="7" type="primary">thiO</name>
    <name evidence="7" type="ORF">HW450_07540</name>
</gene>
<dbReference type="PANTHER" id="PTHR13847:SF289">
    <property type="entry name" value="GLYCINE OXIDASE"/>
    <property type="match status" value="1"/>
</dbReference>
<dbReference type="NCBIfam" id="TIGR02352">
    <property type="entry name" value="thiamin_ThiO"/>
    <property type="match status" value="1"/>
</dbReference>
<dbReference type="PANTHER" id="PTHR13847">
    <property type="entry name" value="SARCOSINE DEHYDROGENASE-RELATED"/>
    <property type="match status" value="1"/>
</dbReference>